<dbReference type="PROSITE" id="PS50404">
    <property type="entry name" value="GST_NTER"/>
    <property type="match status" value="1"/>
</dbReference>
<dbReference type="PANTHER" id="PTHR43917">
    <property type="match status" value="1"/>
</dbReference>
<evidence type="ECO:0000256" key="2">
    <source>
        <dbReference type="ARBA" id="ARBA00022490"/>
    </source>
</evidence>
<dbReference type="InterPro" id="IPR051369">
    <property type="entry name" value="GST_Theta"/>
</dbReference>
<evidence type="ECO:0000259" key="4">
    <source>
        <dbReference type="PROSITE" id="PS50405"/>
    </source>
</evidence>
<name>A0A382HB86_9ZZZZ</name>
<dbReference type="Gene3D" id="3.40.30.10">
    <property type="entry name" value="Glutaredoxin"/>
    <property type="match status" value="1"/>
</dbReference>
<dbReference type="GO" id="GO:0005737">
    <property type="term" value="C:cytoplasm"/>
    <property type="evidence" value="ECO:0007669"/>
    <property type="project" value="UniProtKB-SubCell"/>
</dbReference>
<comment type="subcellular location">
    <subcellularLocation>
        <location evidence="1">Cytoplasm</location>
    </subcellularLocation>
</comment>
<dbReference type="GO" id="GO:0006749">
    <property type="term" value="P:glutathione metabolic process"/>
    <property type="evidence" value="ECO:0007669"/>
    <property type="project" value="TreeGrafter"/>
</dbReference>
<organism evidence="5">
    <name type="scientific">marine metagenome</name>
    <dbReference type="NCBI Taxonomy" id="408172"/>
    <lineage>
        <taxon>unclassified sequences</taxon>
        <taxon>metagenomes</taxon>
        <taxon>ecological metagenomes</taxon>
    </lineage>
</organism>
<feature type="domain" description="GST C-terminal" evidence="4">
    <location>
        <begin position="93"/>
        <end position="227"/>
    </location>
</feature>
<evidence type="ECO:0000256" key="1">
    <source>
        <dbReference type="ARBA" id="ARBA00004496"/>
    </source>
</evidence>
<dbReference type="Pfam" id="PF13417">
    <property type="entry name" value="GST_N_3"/>
    <property type="match status" value="1"/>
</dbReference>
<dbReference type="InterPro" id="IPR010987">
    <property type="entry name" value="Glutathione-S-Trfase_C-like"/>
</dbReference>
<reference evidence="5" key="1">
    <citation type="submission" date="2018-05" db="EMBL/GenBank/DDBJ databases">
        <authorList>
            <person name="Lanie J.A."/>
            <person name="Ng W.-L."/>
            <person name="Kazmierczak K.M."/>
            <person name="Andrzejewski T.M."/>
            <person name="Davidsen T.M."/>
            <person name="Wayne K.J."/>
            <person name="Tettelin H."/>
            <person name="Glass J.I."/>
            <person name="Rusch D."/>
            <person name="Podicherti R."/>
            <person name="Tsui H.-C.T."/>
            <person name="Winkler M.E."/>
        </authorList>
    </citation>
    <scope>NUCLEOTIDE SEQUENCE</scope>
</reference>
<gene>
    <name evidence="5" type="ORF">METZ01_LOCUS237263</name>
</gene>
<protein>
    <recommendedName>
        <fullName evidence="6">GST N-terminal domain-containing protein</fullName>
    </recommendedName>
</protein>
<dbReference type="InterPro" id="IPR036282">
    <property type="entry name" value="Glutathione-S-Trfase_C_sf"/>
</dbReference>
<keyword evidence="2" id="KW-0963">Cytoplasm</keyword>
<dbReference type="SUPFAM" id="SSF52833">
    <property type="entry name" value="Thioredoxin-like"/>
    <property type="match status" value="1"/>
</dbReference>
<feature type="domain" description="GST N-terminal" evidence="3">
    <location>
        <begin position="2"/>
        <end position="88"/>
    </location>
</feature>
<dbReference type="InterPro" id="IPR004045">
    <property type="entry name" value="Glutathione_S-Trfase_N"/>
</dbReference>
<evidence type="ECO:0000259" key="3">
    <source>
        <dbReference type="PROSITE" id="PS50404"/>
    </source>
</evidence>
<sequence length="250" mass="28038">MQPLILYGVPFSQPVRAVMWLMLYKGLPFDIVMINPGSKGDNGSRNPNYLEKNPGGTIPTIEEPDTGFTLGEAHAIMAYLSRIHGWTDVYPKDDQVRARIDQYLHYHHRNIRDTSLGLVAPKVRKDLDIPEIVQEGARRTVTNALHTLETYFLADNRFLIGDSLTLADFSAYSELGQAQPQFTNVYDLSAFPNLLRWMKEMTQVPYHDEVHVALSEMGDISQEAPDMETIVNANKAAFKALSAAIAEISS</sequence>
<proteinExistence type="predicted"/>
<dbReference type="Gene3D" id="1.20.1050.10">
    <property type="match status" value="1"/>
</dbReference>
<dbReference type="EMBL" id="UINC01060177">
    <property type="protein sequence ID" value="SVB84409.1"/>
    <property type="molecule type" value="Genomic_DNA"/>
</dbReference>
<dbReference type="AlphaFoldDB" id="A0A382HB86"/>
<dbReference type="PANTHER" id="PTHR43917:SF8">
    <property type="entry name" value="GH16740P-RELATED"/>
    <property type="match status" value="1"/>
</dbReference>
<dbReference type="CDD" id="cd00570">
    <property type="entry name" value="GST_N_family"/>
    <property type="match status" value="1"/>
</dbReference>
<dbReference type="PROSITE" id="PS50405">
    <property type="entry name" value="GST_CTER"/>
    <property type="match status" value="1"/>
</dbReference>
<dbReference type="InterPro" id="IPR004046">
    <property type="entry name" value="GST_C"/>
</dbReference>
<dbReference type="InterPro" id="IPR036249">
    <property type="entry name" value="Thioredoxin-like_sf"/>
</dbReference>
<dbReference type="Pfam" id="PF00043">
    <property type="entry name" value="GST_C"/>
    <property type="match status" value="1"/>
</dbReference>
<dbReference type="SFLD" id="SFLDS00019">
    <property type="entry name" value="Glutathione_Transferase_(cytos"/>
    <property type="match status" value="1"/>
</dbReference>
<dbReference type="SFLD" id="SFLDG00358">
    <property type="entry name" value="Main_(cytGST)"/>
    <property type="match status" value="1"/>
</dbReference>
<evidence type="ECO:0000313" key="5">
    <source>
        <dbReference type="EMBL" id="SVB84409.1"/>
    </source>
</evidence>
<accession>A0A382HB86</accession>
<dbReference type="GO" id="GO:0004364">
    <property type="term" value="F:glutathione transferase activity"/>
    <property type="evidence" value="ECO:0007669"/>
    <property type="project" value="TreeGrafter"/>
</dbReference>
<dbReference type="SUPFAM" id="SSF47616">
    <property type="entry name" value="GST C-terminal domain-like"/>
    <property type="match status" value="1"/>
</dbReference>
<evidence type="ECO:0008006" key="6">
    <source>
        <dbReference type="Google" id="ProtNLM"/>
    </source>
</evidence>
<dbReference type="InterPro" id="IPR040079">
    <property type="entry name" value="Glutathione_S-Trfase"/>
</dbReference>